<keyword evidence="2" id="KW-0238">DNA-binding</keyword>
<evidence type="ECO:0000256" key="2">
    <source>
        <dbReference type="ARBA" id="ARBA00023125"/>
    </source>
</evidence>
<dbReference type="InterPro" id="IPR011991">
    <property type="entry name" value="ArsR-like_HTH"/>
</dbReference>
<dbReference type="PANTHER" id="PTHR33154">
    <property type="entry name" value="TRANSCRIPTIONAL REGULATOR, ARSR FAMILY"/>
    <property type="match status" value="1"/>
</dbReference>
<dbReference type="SUPFAM" id="SSF46785">
    <property type="entry name" value="Winged helix' DNA-binding domain"/>
    <property type="match status" value="1"/>
</dbReference>
<accession>A0A1F6CQD4</accession>
<evidence type="ECO:0000313" key="5">
    <source>
        <dbReference type="EMBL" id="OGG51386.1"/>
    </source>
</evidence>
<gene>
    <name evidence="5" type="ORF">A2704_03390</name>
</gene>
<organism evidence="5 6">
    <name type="scientific">Candidatus Kaiserbacteria bacterium RIFCSPHIGHO2_01_FULL_54_36b</name>
    <dbReference type="NCBI Taxonomy" id="1798483"/>
    <lineage>
        <taxon>Bacteria</taxon>
        <taxon>Candidatus Kaiseribacteriota</taxon>
    </lineage>
</organism>
<feature type="domain" description="HTH arsR-type" evidence="4">
    <location>
        <begin position="1"/>
        <end position="90"/>
    </location>
</feature>
<dbReference type="InterPro" id="IPR036390">
    <property type="entry name" value="WH_DNA-bd_sf"/>
</dbReference>
<dbReference type="Pfam" id="PF01022">
    <property type="entry name" value="HTH_5"/>
    <property type="match status" value="1"/>
</dbReference>
<dbReference type="AlphaFoldDB" id="A0A1F6CQD4"/>
<keyword evidence="1" id="KW-0805">Transcription regulation</keyword>
<dbReference type="PRINTS" id="PR00778">
    <property type="entry name" value="HTHARSR"/>
</dbReference>
<dbReference type="SMART" id="SM00418">
    <property type="entry name" value="HTH_ARSR"/>
    <property type="match status" value="1"/>
</dbReference>
<dbReference type="NCBIfam" id="NF033788">
    <property type="entry name" value="HTH_metalloreg"/>
    <property type="match status" value="1"/>
</dbReference>
<dbReference type="GO" id="GO:0003700">
    <property type="term" value="F:DNA-binding transcription factor activity"/>
    <property type="evidence" value="ECO:0007669"/>
    <property type="project" value="InterPro"/>
</dbReference>
<dbReference type="GO" id="GO:0003677">
    <property type="term" value="F:DNA binding"/>
    <property type="evidence" value="ECO:0007669"/>
    <property type="project" value="UniProtKB-KW"/>
</dbReference>
<sequence>MGESDKELERILKALANSRRLSILRFLKKRKEASVGTIAEKIKLSFKATSRHLARLSAIDVVDKEQRSLQMFYRIADTPPEAARRIISLL</sequence>
<dbReference type="PANTHER" id="PTHR33154:SF33">
    <property type="entry name" value="TRANSCRIPTIONAL REPRESSOR SDPR"/>
    <property type="match status" value="1"/>
</dbReference>
<dbReference type="CDD" id="cd00090">
    <property type="entry name" value="HTH_ARSR"/>
    <property type="match status" value="1"/>
</dbReference>
<comment type="caution">
    <text evidence="5">The sequence shown here is derived from an EMBL/GenBank/DDBJ whole genome shotgun (WGS) entry which is preliminary data.</text>
</comment>
<protein>
    <recommendedName>
        <fullName evidence="4">HTH arsR-type domain-containing protein</fullName>
    </recommendedName>
</protein>
<evidence type="ECO:0000256" key="1">
    <source>
        <dbReference type="ARBA" id="ARBA00023015"/>
    </source>
</evidence>
<dbReference type="EMBL" id="MFKW01000029">
    <property type="protein sequence ID" value="OGG51386.1"/>
    <property type="molecule type" value="Genomic_DNA"/>
</dbReference>
<evidence type="ECO:0000259" key="4">
    <source>
        <dbReference type="PROSITE" id="PS50987"/>
    </source>
</evidence>
<dbReference type="InterPro" id="IPR001845">
    <property type="entry name" value="HTH_ArsR_DNA-bd_dom"/>
</dbReference>
<dbReference type="Proteomes" id="UP000176445">
    <property type="component" value="Unassembled WGS sequence"/>
</dbReference>
<evidence type="ECO:0000256" key="3">
    <source>
        <dbReference type="ARBA" id="ARBA00023163"/>
    </source>
</evidence>
<name>A0A1F6CQD4_9BACT</name>
<keyword evidence="3" id="KW-0804">Transcription</keyword>
<dbReference type="Gene3D" id="1.10.10.10">
    <property type="entry name" value="Winged helix-like DNA-binding domain superfamily/Winged helix DNA-binding domain"/>
    <property type="match status" value="1"/>
</dbReference>
<reference evidence="5 6" key="1">
    <citation type="journal article" date="2016" name="Nat. Commun.">
        <title>Thousands of microbial genomes shed light on interconnected biogeochemical processes in an aquifer system.</title>
        <authorList>
            <person name="Anantharaman K."/>
            <person name="Brown C.T."/>
            <person name="Hug L.A."/>
            <person name="Sharon I."/>
            <person name="Castelle C.J."/>
            <person name="Probst A.J."/>
            <person name="Thomas B.C."/>
            <person name="Singh A."/>
            <person name="Wilkins M.J."/>
            <person name="Karaoz U."/>
            <person name="Brodie E.L."/>
            <person name="Williams K.H."/>
            <person name="Hubbard S.S."/>
            <person name="Banfield J.F."/>
        </authorList>
    </citation>
    <scope>NUCLEOTIDE SEQUENCE [LARGE SCALE GENOMIC DNA]</scope>
</reference>
<dbReference type="InterPro" id="IPR036388">
    <property type="entry name" value="WH-like_DNA-bd_sf"/>
</dbReference>
<proteinExistence type="predicted"/>
<dbReference type="InterPro" id="IPR051081">
    <property type="entry name" value="HTH_MetalResp_TranReg"/>
</dbReference>
<evidence type="ECO:0000313" key="6">
    <source>
        <dbReference type="Proteomes" id="UP000176445"/>
    </source>
</evidence>
<dbReference type="PROSITE" id="PS50987">
    <property type="entry name" value="HTH_ARSR_2"/>
    <property type="match status" value="1"/>
</dbReference>